<feature type="region of interest" description="Disordered" evidence="7">
    <location>
        <begin position="1641"/>
        <end position="1661"/>
    </location>
</feature>
<keyword evidence="4 8" id="KW-0812">Transmembrane</keyword>
<dbReference type="GO" id="GO:0005227">
    <property type="term" value="F:calcium-activated cation channel activity"/>
    <property type="evidence" value="ECO:0007669"/>
    <property type="project" value="InterPro"/>
</dbReference>
<feature type="transmembrane region" description="Helical" evidence="8">
    <location>
        <begin position="184"/>
        <end position="211"/>
    </location>
</feature>
<dbReference type="PANTHER" id="PTHR13018">
    <property type="entry name" value="PROBABLE MEMBRANE PROTEIN DUF221-RELATED"/>
    <property type="match status" value="1"/>
</dbReference>
<keyword evidence="13" id="KW-1185">Reference proteome</keyword>
<reference evidence="12" key="1">
    <citation type="journal article" date="2020" name="Fungal Divers.">
        <title>Resolving the Mortierellaceae phylogeny through synthesis of multi-gene phylogenetics and phylogenomics.</title>
        <authorList>
            <person name="Vandepol N."/>
            <person name="Liber J."/>
            <person name="Desiro A."/>
            <person name="Na H."/>
            <person name="Kennedy M."/>
            <person name="Barry K."/>
            <person name="Grigoriev I.V."/>
            <person name="Miller A.N."/>
            <person name="O'Donnell K."/>
            <person name="Stajich J.E."/>
            <person name="Bonito G."/>
        </authorList>
    </citation>
    <scope>NUCLEOTIDE SEQUENCE</scope>
    <source>
        <strain evidence="12">KOD948</strain>
    </source>
</reference>
<dbReference type="Pfam" id="PF02714">
    <property type="entry name" value="RSN1_7TM"/>
    <property type="match status" value="2"/>
</dbReference>
<feature type="domain" description="CSC1/OSCA1-like 7TM region" evidence="9">
    <location>
        <begin position="623"/>
        <end position="787"/>
    </location>
</feature>
<dbReference type="InterPro" id="IPR027815">
    <property type="entry name" value="CSC1/OSCA1-like_cyt"/>
</dbReference>
<evidence type="ECO:0000256" key="5">
    <source>
        <dbReference type="ARBA" id="ARBA00022989"/>
    </source>
</evidence>
<evidence type="ECO:0000313" key="13">
    <source>
        <dbReference type="Proteomes" id="UP000726737"/>
    </source>
</evidence>
<feature type="compositionally biased region" description="Low complexity" evidence="7">
    <location>
        <begin position="1010"/>
        <end position="1022"/>
    </location>
</feature>
<feature type="compositionally biased region" description="Polar residues" evidence="7">
    <location>
        <begin position="528"/>
        <end position="559"/>
    </location>
</feature>
<feature type="domain" description="CSC1/OSCA1-like N-terminal transmembrane" evidence="10">
    <location>
        <begin position="26"/>
        <end position="88"/>
    </location>
</feature>
<evidence type="ECO:0000256" key="4">
    <source>
        <dbReference type="ARBA" id="ARBA00022692"/>
    </source>
</evidence>
<dbReference type="InterPro" id="IPR045122">
    <property type="entry name" value="Csc1-like"/>
</dbReference>
<feature type="transmembrane region" description="Helical" evidence="8">
    <location>
        <begin position="757"/>
        <end position="778"/>
    </location>
</feature>
<feature type="transmembrane region" description="Helical" evidence="8">
    <location>
        <begin position="857"/>
        <end position="879"/>
    </location>
</feature>
<feature type="domain" description="CSC1/OSCA1-like N-terminal transmembrane" evidence="10">
    <location>
        <begin position="172"/>
        <end position="265"/>
    </location>
</feature>
<dbReference type="EMBL" id="JAAAJA010000263">
    <property type="protein sequence ID" value="KAG0257290.1"/>
    <property type="molecule type" value="Genomic_DNA"/>
</dbReference>
<evidence type="ECO:0000256" key="1">
    <source>
        <dbReference type="ARBA" id="ARBA00004141"/>
    </source>
</evidence>
<feature type="region of interest" description="Disordered" evidence="7">
    <location>
        <begin position="509"/>
        <end position="559"/>
    </location>
</feature>
<keyword evidence="5 8" id="KW-1133">Transmembrane helix</keyword>
<evidence type="ECO:0000259" key="11">
    <source>
        <dbReference type="Pfam" id="PF14703"/>
    </source>
</evidence>
<feature type="domain" description="CSC1/OSCA1-like cytosolic" evidence="11">
    <location>
        <begin position="286"/>
        <end position="506"/>
    </location>
</feature>
<comment type="subcellular location">
    <subcellularLocation>
        <location evidence="1">Membrane</location>
        <topology evidence="1">Multi-pass membrane protein</topology>
    </subcellularLocation>
</comment>
<comment type="similarity">
    <text evidence="2">Belongs to the CSC1 (TC 1.A.17) family.</text>
</comment>
<evidence type="ECO:0000256" key="8">
    <source>
        <dbReference type="SAM" id="Phobius"/>
    </source>
</evidence>
<keyword evidence="6 8" id="KW-0472">Membrane</keyword>
<feature type="transmembrane region" description="Helical" evidence="8">
    <location>
        <begin position="23"/>
        <end position="47"/>
    </location>
</feature>
<dbReference type="Pfam" id="PF13967">
    <property type="entry name" value="RSN1_TM"/>
    <property type="match status" value="2"/>
</dbReference>
<dbReference type="PANTHER" id="PTHR13018:SF5">
    <property type="entry name" value="RE44586P"/>
    <property type="match status" value="1"/>
</dbReference>
<dbReference type="InterPro" id="IPR003864">
    <property type="entry name" value="CSC1/OSCA1-like_7TM"/>
</dbReference>
<proteinExistence type="inferred from homology"/>
<organism evidence="12 13">
    <name type="scientific">Mortierella polycephala</name>
    <dbReference type="NCBI Taxonomy" id="41804"/>
    <lineage>
        <taxon>Eukaryota</taxon>
        <taxon>Fungi</taxon>
        <taxon>Fungi incertae sedis</taxon>
        <taxon>Mucoromycota</taxon>
        <taxon>Mortierellomycotina</taxon>
        <taxon>Mortierellomycetes</taxon>
        <taxon>Mortierellales</taxon>
        <taxon>Mortierellaceae</taxon>
        <taxon>Mortierella</taxon>
    </lineage>
</organism>
<feature type="compositionally biased region" description="Acidic residues" evidence="7">
    <location>
        <begin position="1144"/>
        <end position="1157"/>
    </location>
</feature>
<feature type="transmembrane region" description="Helical" evidence="8">
    <location>
        <begin position="244"/>
        <end position="263"/>
    </location>
</feature>
<feature type="transmembrane region" description="Helical" evidence="8">
    <location>
        <begin position="947"/>
        <end position="967"/>
    </location>
</feature>
<evidence type="ECO:0000256" key="2">
    <source>
        <dbReference type="ARBA" id="ARBA00007779"/>
    </source>
</evidence>
<evidence type="ECO:0000259" key="10">
    <source>
        <dbReference type="Pfam" id="PF13967"/>
    </source>
</evidence>
<feature type="transmembrane region" description="Helical" evidence="8">
    <location>
        <begin position="713"/>
        <end position="737"/>
    </location>
</feature>
<feature type="region of interest" description="Disordered" evidence="7">
    <location>
        <begin position="108"/>
        <end position="162"/>
    </location>
</feature>
<gene>
    <name evidence="12" type="ORF">BG011_004034</name>
</gene>
<dbReference type="InterPro" id="IPR032880">
    <property type="entry name" value="CSC1/OSCA1-like_N"/>
</dbReference>
<dbReference type="Proteomes" id="UP000726737">
    <property type="component" value="Unassembled WGS sequence"/>
</dbReference>
<evidence type="ECO:0000256" key="3">
    <source>
        <dbReference type="ARBA" id="ARBA00022448"/>
    </source>
</evidence>
<feature type="region of interest" description="Disordered" evidence="7">
    <location>
        <begin position="996"/>
        <end position="1022"/>
    </location>
</feature>
<feature type="compositionally biased region" description="Polar residues" evidence="7">
    <location>
        <begin position="151"/>
        <end position="162"/>
    </location>
</feature>
<dbReference type="GO" id="GO:0005886">
    <property type="term" value="C:plasma membrane"/>
    <property type="evidence" value="ECO:0007669"/>
    <property type="project" value="TreeGrafter"/>
</dbReference>
<keyword evidence="3" id="KW-0813">Transport</keyword>
<evidence type="ECO:0008006" key="14">
    <source>
        <dbReference type="Google" id="ProtNLM"/>
    </source>
</evidence>
<feature type="transmembrane region" description="Helical" evidence="8">
    <location>
        <begin position="623"/>
        <end position="649"/>
    </location>
</feature>
<evidence type="ECO:0000259" key="9">
    <source>
        <dbReference type="Pfam" id="PF02714"/>
    </source>
</evidence>
<protein>
    <recommendedName>
        <fullName evidence="14">CSC1/OSCA1-like 7TM region domain-containing protein</fullName>
    </recommendedName>
</protein>
<evidence type="ECO:0000256" key="7">
    <source>
        <dbReference type="SAM" id="MobiDB-lite"/>
    </source>
</evidence>
<feature type="domain" description="CSC1/OSCA1-like 7TM region" evidence="9">
    <location>
        <begin position="844"/>
        <end position="927"/>
    </location>
</feature>
<feature type="region of interest" description="Disordered" evidence="7">
    <location>
        <begin position="811"/>
        <end position="840"/>
    </location>
</feature>
<feature type="compositionally biased region" description="Low complexity" evidence="7">
    <location>
        <begin position="823"/>
        <end position="832"/>
    </location>
</feature>
<feature type="region of interest" description="Disordered" evidence="7">
    <location>
        <begin position="1138"/>
        <end position="1215"/>
    </location>
</feature>
<sequence>MEELGHPYGATAAQPHYYQQSTISVLGASIIFTFILSFTGLLLFSWVRTQRGSIYGSRQFFVRQEHQAEAMSDSFFGWIADILFLEKKEEQRLIREAAVKPAVVFTPESVPDPGSEPTTVTGPNRATVAGAASPQQQRQHTLPGANDSRIVGSSNERTPSVSVENAGMRARQAIIAKIGLDHYLFIRFLTMLLVLSVAIAILVLSVLVPLYTVNQPGEALEGGLLSVVRVETLQIGNVTDSSRLWASVIITAVISALILLWAWSELMLFLKLRQDFLFRSAHRYSSRVVLLQDIPSDIRNVAALKQLFATAPGGGVEHVYLVRDTVALENAVKRRQEVLDKLEVMETRYMDAIARASAMVAHATLSMRSRSWIGRALDRTIGCFGYGDGAARRGRSPDDEDYVGPLKMYQLGDFPKLPPTDLSSLAAATGASEGVRNTTAINETQQSSGPSSAGNLAVLKWYQKPRRPRHYVGLPLFSKRQDSIRYYRGELCRLNKVIAQEYEEQANAMASDMKRSRRGQNRGIVPNTAPSPLSKNTRDNVSTVTGSQPGTPAAKSSPSSVNVLPSAFILMHTCAGAKAVASGKLAADKIPVPSRTLGIPPRDIDWRILGQVRSKSASIARRIGIIGAGFVLCASCCFIVWMVASLTVYRDWLRVVEEDAKIPPGAVVYLRQGILAPVLLTVLTVCSSRILNELCQSWGWVSKMQMELLTQRYYSAFLTINFVVIHPIVSFCCSWRGSTLTEVDSAQDFLTHAIPSYGSFVFTYILTSGLGLPFLHLLQLPRLWATLPTITLWSALGPFSWRKSTRSQHLRASREPHDQQTGSSSSVSSTDSAFEAKFTSPPTLTPRRAFQIRETPFFCLHMLYPHLLLLFTLSLTLVVITPIMFVLWIVVLVGLNLCYRYLVLQVVTTKSQSGGLHYLQAIKFLLFPTLACPPLLLAIYLGIRQAWIQTAFAVVLCLAMLVFRVVVGRQFQKRQERMEQRIEDAWALQPKMRQLRARNTPSSGQGQGAQGSQPENQTTMSTAMTVSSAGLSTRASVVDFAHLDVSTDVATSRLLSDCKSERSAGMLSIDSEMFGDNNNAPLSPGRRRIKRMIERPTTIIGQVRSSIVSSISAGGSRPKSVSVFDLDRYEKEILGMGFESSDQQGEELDGFEEESREWDEKDGQGNGVGIGSSCSPILSAPAGPTAATATRESLDSRNSSQVWTEKARDSNVDRSSTSSFGQAYGFVDDVVGGAFTDCSAADRRALVTKSYLSMAVEEEQQDEKDAKYREIVKALRRASSVASRKLLREPTTSIPSGDRAGITVPLAAYSNNQQRRVRVASPPTFLSSSLEAVNESQAASHFSRRASPSSPLASKTTKAGFRASLPALLNTRPLSYNNNLCPLYQSNTGDSLALSNISTSPGLSTPSGSTRGAPSLPMLLIHRESVVAAKEKSRIHGLYLNPVLQEAKAKVMVWLPSQTEQSFFIGGNGSAMDKDRLLYGQCKKHAILRANDMTESSFMNDESGELSIHGQSTFGISTTTLLPLMDTPPQPSHTQDHRNHPCTCKLYQDVMKAVADAVALADQEIRDLRIVGLTAWLDSRHVVWGQENEEDGRLGDRVIIYSGPDSGSTTTISNGYNGGSRAQRLVGDGLLSWLEVEEGGEAGCSSETHHGQKQQPLQQGAPGIIGGSMGVIMKRPIGYYGRVVGDGEEDDVSRGLIAV</sequence>
<feature type="compositionally biased region" description="Low complexity" evidence="7">
    <location>
        <begin position="1180"/>
        <end position="1190"/>
    </location>
</feature>
<dbReference type="OrthoDB" id="1076608at2759"/>
<dbReference type="Pfam" id="PF14703">
    <property type="entry name" value="PHM7_cyt"/>
    <property type="match status" value="1"/>
</dbReference>
<accession>A0A9P6PZP1</accession>
<comment type="caution">
    <text evidence="12">The sequence shown here is derived from an EMBL/GenBank/DDBJ whole genome shotgun (WGS) entry which is preliminary data.</text>
</comment>
<feature type="transmembrane region" description="Helical" evidence="8">
    <location>
        <begin position="924"/>
        <end position="941"/>
    </location>
</feature>
<evidence type="ECO:0000256" key="6">
    <source>
        <dbReference type="ARBA" id="ARBA00023136"/>
    </source>
</evidence>
<evidence type="ECO:0000313" key="12">
    <source>
        <dbReference type="EMBL" id="KAG0257290.1"/>
    </source>
</evidence>
<name>A0A9P6PZP1_9FUNG</name>